<name>A0A914H3N4_GLORO</name>
<evidence type="ECO:0000313" key="1">
    <source>
        <dbReference type="Proteomes" id="UP000887572"/>
    </source>
</evidence>
<evidence type="ECO:0000313" key="2">
    <source>
        <dbReference type="WBParaSite" id="Gr19_v10_g137.t1"/>
    </source>
</evidence>
<reference evidence="2" key="1">
    <citation type="submission" date="2022-11" db="UniProtKB">
        <authorList>
            <consortium name="WormBaseParasite"/>
        </authorList>
    </citation>
    <scope>IDENTIFICATION</scope>
</reference>
<dbReference type="Proteomes" id="UP000887572">
    <property type="component" value="Unplaced"/>
</dbReference>
<accession>A0A914H3N4</accession>
<keyword evidence="1" id="KW-1185">Reference proteome</keyword>
<dbReference type="WBParaSite" id="Gr19_v10_g137.t1">
    <property type="protein sequence ID" value="Gr19_v10_g137.t1"/>
    <property type="gene ID" value="Gr19_v10_g137"/>
</dbReference>
<dbReference type="AlphaFoldDB" id="A0A914H3N4"/>
<sequence length="115" mass="13001">MSFLGLHFFETLDPDRPMSFTVCKEKVDKNKLAKEVAFDGTKLIGTLYHGLLCGSCCLCLPLCPLVYTAGTVTLCVEGCQIAKLDKKHKSQLNELYAVLKTYTWKKKEEEETFGW</sequence>
<protein>
    <submittedName>
        <fullName evidence="2">Uncharacterized protein</fullName>
    </submittedName>
</protein>
<organism evidence="1 2">
    <name type="scientific">Globodera rostochiensis</name>
    <name type="common">Golden nematode worm</name>
    <name type="synonym">Heterodera rostochiensis</name>
    <dbReference type="NCBI Taxonomy" id="31243"/>
    <lineage>
        <taxon>Eukaryota</taxon>
        <taxon>Metazoa</taxon>
        <taxon>Ecdysozoa</taxon>
        <taxon>Nematoda</taxon>
        <taxon>Chromadorea</taxon>
        <taxon>Rhabditida</taxon>
        <taxon>Tylenchina</taxon>
        <taxon>Tylenchomorpha</taxon>
        <taxon>Tylenchoidea</taxon>
        <taxon>Heteroderidae</taxon>
        <taxon>Heteroderinae</taxon>
        <taxon>Globodera</taxon>
    </lineage>
</organism>
<proteinExistence type="predicted"/>